<dbReference type="AlphaFoldDB" id="A0A951QBK1"/>
<evidence type="ECO:0000256" key="1">
    <source>
        <dbReference type="SAM" id="Coils"/>
    </source>
</evidence>
<evidence type="ECO:0000313" key="3">
    <source>
        <dbReference type="EMBL" id="MBW4659564.1"/>
    </source>
</evidence>
<feature type="transmembrane region" description="Helical" evidence="2">
    <location>
        <begin position="23"/>
        <end position="49"/>
    </location>
</feature>
<keyword evidence="1" id="KW-0175">Coiled coil</keyword>
<proteinExistence type="predicted"/>
<reference evidence="3" key="1">
    <citation type="submission" date="2021-05" db="EMBL/GenBank/DDBJ databases">
        <authorList>
            <person name="Pietrasiak N."/>
            <person name="Ward R."/>
            <person name="Stajich J.E."/>
            <person name="Kurbessoian T."/>
        </authorList>
    </citation>
    <scope>NUCLEOTIDE SEQUENCE</scope>
    <source>
        <strain evidence="3">UHER 2000/2452</strain>
    </source>
</reference>
<dbReference type="EMBL" id="JAHHHD010000012">
    <property type="protein sequence ID" value="MBW4659564.1"/>
    <property type="molecule type" value="Genomic_DNA"/>
</dbReference>
<feature type="coiled-coil region" evidence="1">
    <location>
        <begin position="60"/>
        <end position="97"/>
    </location>
</feature>
<keyword evidence="2" id="KW-0472">Membrane</keyword>
<dbReference type="Proteomes" id="UP000757435">
    <property type="component" value="Unassembled WGS sequence"/>
</dbReference>
<evidence type="ECO:0000256" key="2">
    <source>
        <dbReference type="SAM" id="Phobius"/>
    </source>
</evidence>
<evidence type="ECO:0000313" key="4">
    <source>
        <dbReference type="Proteomes" id="UP000757435"/>
    </source>
</evidence>
<protein>
    <submittedName>
        <fullName evidence="3">Pilus assembly protein PilO</fullName>
    </submittedName>
</protein>
<gene>
    <name evidence="3" type="ORF">KME15_12885</name>
</gene>
<reference evidence="3" key="2">
    <citation type="journal article" date="2022" name="Microbiol. Resour. Announc.">
        <title>Metagenome Sequencing to Explore Phylogenomics of Terrestrial Cyanobacteria.</title>
        <authorList>
            <person name="Ward R.D."/>
            <person name="Stajich J.E."/>
            <person name="Johansen J.R."/>
            <person name="Huntemann M."/>
            <person name="Clum A."/>
            <person name="Foster B."/>
            <person name="Foster B."/>
            <person name="Roux S."/>
            <person name="Palaniappan K."/>
            <person name="Varghese N."/>
            <person name="Mukherjee S."/>
            <person name="Reddy T.B.K."/>
            <person name="Daum C."/>
            <person name="Copeland A."/>
            <person name="Chen I.A."/>
            <person name="Ivanova N.N."/>
            <person name="Kyrpides N.C."/>
            <person name="Shapiro N."/>
            <person name="Eloe-Fadrosh E.A."/>
            <person name="Pietrasiak N."/>
        </authorList>
    </citation>
    <scope>NUCLEOTIDE SEQUENCE</scope>
    <source>
        <strain evidence="3">UHER 2000/2452</strain>
    </source>
</reference>
<comment type="caution">
    <text evidence="3">The sequence shown here is derived from an EMBL/GenBank/DDBJ whole genome shotgun (WGS) entry which is preliminary data.</text>
</comment>
<keyword evidence="2" id="KW-1133">Transmembrane helix</keyword>
<name>A0A951QBK1_9CYAN</name>
<organism evidence="3 4">
    <name type="scientific">Drouetiella hepatica Uher 2000/2452</name>
    <dbReference type="NCBI Taxonomy" id="904376"/>
    <lineage>
        <taxon>Bacteria</taxon>
        <taxon>Bacillati</taxon>
        <taxon>Cyanobacteriota</taxon>
        <taxon>Cyanophyceae</taxon>
        <taxon>Oculatellales</taxon>
        <taxon>Oculatellaceae</taxon>
        <taxon>Drouetiella</taxon>
    </lineage>
</organism>
<accession>A0A951QBK1</accession>
<keyword evidence="2" id="KW-0812">Transmembrane</keyword>
<sequence length="254" mass="27544">MTASGDFIPTGEGNSEGSTYPKLFGITLTPTIIGVLIGLLGALGAFLLWSNFVQPTLDKNQQLKQEIADKEQQLLAQQETQKRIEEARIRLQEAKQLQADVLGLFASEQSVSTLLLDVNERVNAVNAGIQDPAKRATLSKFAINSEKSGIITDGSLGTAVNNRLRRDVYQVELKGSFPQTASIIRNIERLQPLLIISEFNSDSPEHKLVLDNQGRLIPANQPDTSITTSFRMDALVPVKNDNAAAPSSPAPATP</sequence>